<evidence type="ECO:0000256" key="3">
    <source>
        <dbReference type="ARBA" id="ARBA00022840"/>
    </source>
</evidence>
<keyword evidence="1" id="KW-0813">Transport</keyword>
<dbReference type="InterPro" id="IPR040582">
    <property type="entry name" value="OB_MalK-like"/>
</dbReference>
<dbReference type="GO" id="GO:0005524">
    <property type="term" value="F:ATP binding"/>
    <property type="evidence" value="ECO:0007669"/>
    <property type="project" value="UniProtKB-KW"/>
</dbReference>
<dbReference type="EMBL" id="DRBW01000221">
    <property type="protein sequence ID" value="HDM90743.1"/>
    <property type="molecule type" value="Genomic_DNA"/>
</dbReference>
<name>A0A7C1BEM2_UNCW3</name>
<accession>A0A7C1BEM2</accession>
<dbReference type="PROSITE" id="PS00211">
    <property type="entry name" value="ABC_TRANSPORTER_1"/>
    <property type="match status" value="1"/>
</dbReference>
<dbReference type="NCBIfam" id="NF008653">
    <property type="entry name" value="PRK11650.1"/>
    <property type="match status" value="1"/>
</dbReference>
<reference evidence="5" key="1">
    <citation type="journal article" date="2020" name="mSystems">
        <title>Genome- and Community-Level Interaction Insights into Carbon Utilization and Element Cycling Functions of Hydrothermarchaeota in Hydrothermal Sediment.</title>
        <authorList>
            <person name="Zhou Z."/>
            <person name="Liu Y."/>
            <person name="Xu W."/>
            <person name="Pan J."/>
            <person name="Luo Z.H."/>
            <person name="Li M."/>
        </authorList>
    </citation>
    <scope>NUCLEOTIDE SEQUENCE [LARGE SCALE GENOMIC DNA]</scope>
    <source>
        <strain evidence="5">HyVt-237</strain>
    </source>
</reference>
<dbReference type="GO" id="GO:0140359">
    <property type="term" value="F:ABC-type transporter activity"/>
    <property type="evidence" value="ECO:0007669"/>
    <property type="project" value="InterPro"/>
</dbReference>
<protein>
    <submittedName>
        <fullName evidence="5">Sn-glycerol-3-phosphate ABC transporter ATP-binding protein UgpC</fullName>
    </submittedName>
</protein>
<dbReference type="InterPro" id="IPR003439">
    <property type="entry name" value="ABC_transporter-like_ATP-bd"/>
</dbReference>
<dbReference type="InterPro" id="IPR003593">
    <property type="entry name" value="AAA+_ATPase"/>
</dbReference>
<evidence type="ECO:0000313" key="5">
    <source>
        <dbReference type="EMBL" id="HDM90743.1"/>
    </source>
</evidence>
<dbReference type="SUPFAM" id="SSF52540">
    <property type="entry name" value="P-loop containing nucleoside triphosphate hydrolases"/>
    <property type="match status" value="1"/>
</dbReference>
<dbReference type="FunFam" id="3.40.50.300:FF:000042">
    <property type="entry name" value="Maltose/maltodextrin ABC transporter, ATP-binding protein"/>
    <property type="match status" value="1"/>
</dbReference>
<dbReference type="PROSITE" id="PS50893">
    <property type="entry name" value="ABC_TRANSPORTER_2"/>
    <property type="match status" value="1"/>
</dbReference>
<dbReference type="SMART" id="SM00382">
    <property type="entry name" value="AAA"/>
    <property type="match status" value="1"/>
</dbReference>
<dbReference type="InterPro" id="IPR015855">
    <property type="entry name" value="ABC_transpr_MalK-like"/>
</dbReference>
<proteinExistence type="predicted"/>
<dbReference type="InterPro" id="IPR008995">
    <property type="entry name" value="Mo/tungstate-bd_C_term_dom"/>
</dbReference>
<comment type="caution">
    <text evidence="5">The sequence shown here is derived from an EMBL/GenBank/DDBJ whole genome shotgun (WGS) entry which is preliminary data.</text>
</comment>
<dbReference type="PANTHER" id="PTHR43875:SF1">
    <property type="entry name" value="OSMOPROTECTIVE COMPOUNDS UPTAKE ATP-BINDING PROTEIN GGTA"/>
    <property type="match status" value="1"/>
</dbReference>
<evidence type="ECO:0000256" key="2">
    <source>
        <dbReference type="ARBA" id="ARBA00022741"/>
    </source>
</evidence>
<feature type="domain" description="ABC transporter" evidence="4">
    <location>
        <begin position="4"/>
        <end position="235"/>
    </location>
</feature>
<dbReference type="PANTHER" id="PTHR43875">
    <property type="entry name" value="MALTODEXTRIN IMPORT ATP-BINDING PROTEIN MSMX"/>
    <property type="match status" value="1"/>
</dbReference>
<sequence length="369" mass="41540">MAKVDLIKVTKIFQKKVVAVKDVTFTVEDGEFAVILGPSGCGKTTILRLIAGLETVTSGEIYIGGKLVNDVPPKDRDIAMVFQNYALYPHMTVFDNMAFGLKMRKRPKEEIKKRVLEAAEILGISSLLDRKPKELSGGQRQRVALGRAIVRHPKVFLFDEPLSNLDAKMRVKMRAELAKLHKTLKATSIYVTHDQVEAMTLGEKIILLNAGEVQQIDDPLSLYHRPKNKFVAGFIGSPPMNFFEGELKEEDGALYFVCSAFKVKIPEDKAAKVKEKNLSSKEVYLGIRPEDIHEEKRKREGTICPLKARVDFTETLGNEILVYYTAGDFSFISRIPPYEPPEEGDELTVCFDISKCHLFSRETEENLSL</sequence>
<dbReference type="Proteomes" id="UP000885931">
    <property type="component" value="Unassembled WGS sequence"/>
</dbReference>
<dbReference type="Pfam" id="PF17912">
    <property type="entry name" value="OB_MalK"/>
    <property type="match status" value="1"/>
</dbReference>
<dbReference type="Pfam" id="PF00005">
    <property type="entry name" value="ABC_tran"/>
    <property type="match status" value="1"/>
</dbReference>
<dbReference type="GO" id="GO:0016887">
    <property type="term" value="F:ATP hydrolysis activity"/>
    <property type="evidence" value="ECO:0007669"/>
    <property type="project" value="InterPro"/>
</dbReference>
<gene>
    <name evidence="5" type="primary">ugpC</name>
    <name evidence="5" type="ORF">ENG67_06030</name>
</gene>
<evidence type="ECO:0000256" key="1">
    <source>
        <dbReference type="ARBA" id="ARBA00022448"/>
    </source>
</evidence>
<dbReference type="AlphaFoldDB" id="A0A7C1BEM2"/>
<evidence type="ECO:0000259" key="4">
    <source>
        <dbReference type="PROSITE" id="PS50893"/>
    </source>
</evidence>
<dbReference type="GO" id="GO:0055052">
    <property type="term" value="C:ATP-binding cassette (ABC) transporter complex, substrate-binding subunit-containing"/>
    <property type="evidence" value="ECO:0007669"/>
    <property type="project" value="TreeGrafter"/>
</dbReference>
<organism evidence="5">
    <name type="scientific">candidate division WOR-3 bacterium</name>
    <dbReference type="NCBI Taxonomy" id="2052148"/>
    <lineage>
        <taxon>Bacteria</taxon>
        <taxon>Bacteria division WOR-3</taxon>
    </lineage>
</organism>
<keyword evidence="2" id="KW-0547">Nucleotide-binding</keyword>
<dbReference type="SUPFAM" id="SSF50331">
    <property type="entry name" value="MOP-like"/>
    <property type="match status" value="1"/>
</dbReference>
<dbReference type="Gene3D" id="2.40.50.140">
    <property type="entry name" value="Nucleic acid-binding proteins"/>
    <property type="match status" value="1"/>
</dbReference>
<dbReference type="CDD" id="cd03301">
    <property type="entry name" value="ABC_MalK_N"/>
    <property type="match status" value="1"/>
</dbReference>
<keyword evidence="3 5" id="KW-0067">ATP-binding</keyword>
<dbReference type="InterPro" id="IPR047641">
    <property type="entry name" value="ABC_transpr_MalK/UgpC-like"/>
</dbReference>
<dbReference type="InterPro" id="IPR027417">
    <property type="entry name" value="P-loop_NTPase"/>
</dbReference>
<dbReference type="Gene3D" id="2.40.50.100">
    <property type="match status" value="1"/>
</dbReference>
<dbReference type="InterPro" id="IPR017871">
    <property type="entry name" value="ABC_transporter-like_CS"/>
</dbReference>
<dbReference type="GO" id="GO:0008643">
    <property type="term" value="P:carbohydrate transport"/>
    <property type="evidence" value="ECO:0007669"/>
    <property type="project" value="InterPro"/>
</dbReference>
<dbReference type="Gene3D" id="3.40.50.300">
    <property type="entry name" value="P-loop containing nucleotide triphosphate hydrolases"/>
    <property type="match status" value="1"/>
</dbReference>
<dbReference type="InterPro" id="IPR012340">
    <property type="entry name" value="NA-bd_OB-fold"/>
</dbReference>